<proteinExistence type="predicted"/>
<dbReference type="EMBL" id="JBHSRI010000018">
    <property type="protein sequence ID" value="MFC6040071.1"/>
    <property type="molecule type" value="Genomic_DNA"/>
</dbReference>
<dbReference type="RefSeq" id="WP_377734342.1">
    <property type="nucleotide sequence ID" value="NZ_JBHSRI010000018.1"/>
</dbReference>
<keyword evidence="2" id="KW-1185">Reference proteome</keyword>
<accession>A0ABW1L9Y7</accession>
<name>A0ABW1L9Y7_9BACL</name>
<evidence type="ECO:0000313" key="2">
    <source>
        <dbReference type="Proteomes" id="UP001596170"/>
    </source>
</evidence>
<protein>
    <submittedName>
        <fullName evidence="1">Uncharacterized protein</fullName>
    </submittedName>
</protein>
<evidence type="ECO:0000313" key="1">
    <source>
        <dbReference type="EMBL" id="MFC6040071.1"/>
    </source>
</evidence>
<reference evidence="2" key="1">
    <citation type="journal article" date="2019" name="Int. J. Syst. Evol. Microbiol.">
        <title>The Global Catalogue of Microorganisms (GCM) 10K type strain sequencing project: providing services to taxonomists for standard genome sequencing and annotation.</title>
        <authorList>
            <consortium name="The Broad Institute Genomics Platform"/>
            <consortium name="The Broad Institute Genome Sequencing Center for Infectious Disease"/>
            <person name="Wu L."/>
            <person name="Ma J."/>
        </authorList>
    </citation>
    <scope>NUCLEOTIDE SEQUENCE [LARGE SCALE GENOMIC DNA]</scope>
    <source>
        <strain evidence="2">CCUG 54527</strain>
    </source>
</reference>
<gene>
    <name evidence="1" type="ORF">ACFPYN_11625</name>
</gene>
<dbReference type="Proteomes" id="UP001596170">
    <property type="component" value="Unassembled WGS sequence"/>
</dbReference>
<sequence>MTTSLEYRLFKGNNSAEPLFHYEQIDLQQVLARRECDFYVKEGIVYKQTSSAIEGEWHVIYVTKQDEGEIEREEFNLNGALQLEMREFNERANHPLQKTLEFDHHIDILSHIGANYHYIDGLEWEKDSAEIDEDRRVYVLYLIKTGYKMEANGK</sequence>
<organism evidence="1 2">
    <name type="scientific">Paenisporosarcina macmurdoensis</name>
    <dbReference type="NCBI Taxonomy" id="212659"/>
    <lineage>
        <taxon>Bacteria</taxon>
        <taxon>Bacillati</taxon>
        <taxon>Bacillota</taxon>
        <taxon>Bacilli</taxon>
        <taxon>Bacillales</taxon>
        <taxon>Caryophanaceae</taxon>
        <taxon>Paenisporosarcina</taxon>
    </lineage>
</organism>
<comment type="caution">
    <text evidence="1">The sequence shown here is derived from an EMBL/GenBank/DDBJ whole genome shotgun (WGS) entry which is preliminary data.</text>
</comment>